<evidence type="ECO:0000256" key="3">
    <source>
        <dbReference type="ARBA" id="ARBA00023157"/>
    </source>
</evidence>
<dbReference type="AlphaFoldDB" id="A0A4R6J5E1"/>
<feature type="domain" description="Thioredoxin" evidence="5">
    <location>
        <begin position="242"/>
        <end position="381"/>
    </location>
</feature>
<keyword evidence="2" id="KW-0201">Cytochrome c-type biogenesis</keyword>
<keyword evidence="4" id="KW-0676">Redox-active center</keyword>
<dbReference type="PROSITE" id="PS51352">
    <property type="entry name" value="THIOREDOXIN_2"/>
    <property type="match status" value="1"/>
</dbReference>
<evidence type="ECO:0000256" key="4">
    <source>
        <dbReference type="ARBA" id="ARBA00023284"/>
    </source>
</evidence>
<evidence type="ECO:0000313" key="7">
    <source>
        <dbReference type="Proteomes" id="UP000295741"/>
    </source>
</evidence>
<dbReference type="EMBL" id="SNWP01000010">
    <property type="protein sequence ID" value="TDO29455.1"/>
    <property type="molecule type" value="Genomic_DNA"/>
</dbReference>
<dbReference type="OrthoDB" id="750178at2"/>
<comment type="caution">
    <text evidence="6">The sequence shown here is derived from an EMBL/GenBank/DDBJ whole genome shotgun (WGS) entry which is preliminary data.</text>
</comment>
<dbReference type="InterPro" id="IPR013766">
    <property type="entry name" value="Thioredoxin_domain"/>
</dbReference>
<sequence>MKSGSLYNKRLFTQFTTTIIFCFALFMANAQQQKFYTIKGKIEGLSKATIYLSCSDETYSFQDSVNSIDGSFIFSGRLKEPVMYMLKTNQTQNATLLFYLEPVNVSINGSKDSLNKAIVKGSASNIAYKEWAQTWMSIASQAGPMYKRLDSATQNGKINASPEERKVFDDGMQSLSVQLNAAVMAFIKKYPQSPVSPFIIYDRYITYPDPEMAKKSFSMLGVAAKNSLYGKRITEYQRIAAKTGIGASPDFMLKDSSGKMVKLSSLRGNYVLVDFWASWCVPCRKENPNIVAAYRRFHEKGFDIISVSLDTQKEAWLKAIQMDGLTWKHVSDLKGWDSELVKEFGIKVVPTSFLLDRNGKVIAGNLRGTALHDKLEQLFMP</sequence>
<dbReference type="Pfam" id="PF00578">
    <property type="entry name" value="AhpC-TSA"/>
    <property type="match status" value="1"/>
</dbReference>
<dbReference type="PROSITE" id="PS00194">
    <property type="entry name" value="THIOREDOXIN_1"/>
    <property type="match status" value="1"/>
</dbReference>
<keyword evidence="3" id="KW-1015">Disulfide bond</keyword>
<comment type="subcellular location">
    <subcellularLocation>
        <location evidence="1">Cell envelope</location>
    </subcellularLocation>
</comment>
<dbReference type="PANTHER" id="PTHR42852">
    <property type="entry name" value="THIOL:DISULFIDE INTERCHANGE PROTEIN DSBE"/>
    <property type="match status" value="1"/>
</dbReference>
<proteinExistence type="predicted"/>
<dbReference type="Gene3D" id="3.40.30.10">
    <property type="entry name" value="Glutaredoxin"/>
    <property type="match status" value="1"/>
</dbReference>
<dbReference type="Proteomes" id="UP000295741">
    <property type="component" value="Unassembled WGS sequence"/>
</dbReference>
<dbReference type="InterPro" id="IPR050553">
    <property type="entry name" value="Thioredoxin_ResA/DsbE_sf"/>
</dbReference>
<dbReference type="GO" id="GO:0017004">
    <property type="term" value="P:cytochrome complex assembly"/>
    <property type="evidence" value="ECO:0007669"/>
    <property type="project" value="UniProtKB-KW"/>
</dbReference>
<gene>
    <name evidence="6" type="ORF">BC659_1545</name>
</gene>
<keyword evidence="7" id="KW-1185">Reference proteome</keyword>
<dbReference type="CDD" id="cd02966">
    <property type="entry name" value="TlpA_like_family"/>
    <property type="match status" value="1"/>
</dbReference>
<dbReference type="SUPFAM" id="SSF52833">
    <property type="entry name" value="Thioredoxin-like"/>
    <property type="match status" value="1"/>
</dbReference>
<dbReference type="GO" id="GO:0016209">
    <property type="term" value="F:antioxidant activity"/>
    <property type="evidence" value="ECO:0007669"/>
    <property type="project" value="InterPro"/>
</dbReference>
<evidence type="ECO:0000313" key="6">
    <source>
        <dbReference type="EMBL" id="TDO29455.1"/>
    </source>
</evidence>
<name>A0A4R6J5E1_9BACT</name>
<dbReference type="InterPro" id="IPR036249">
    <property type="entry name" value="Thioredoxin-like_sf"/>
</dbReference>
<evidence type="ECO:0000256" key="2">
    <source>
        <dbReference type="ARBA" id="ARBA00022748"/>
    </source>
</evidence>
<dbReference type="PANTHER" id="PTHR42852:SF6">
    <property type="entry name" value="THIOL:DISULFIDE INTERCHANGE PROTEIN DSBE"/>
    <property type="match status" value="1"/>
</dbReference>
<dbReference type="GO" id="GO:0016491">
    <property type="term" value="F:oxidoreductase activity"/>
    <property type="evidence" value="ECO:0007669"/>
    <property type="project" value="InterPro"/>
</dbReference>
<protein>
    <submittedName>
        <fullName evidence="6">Peroxiredoxin</fullName>
    </submittedName>
</protein>
<dbReference type="InterPro" id="IPR025380">
    <property type="entry name" value="DUF4369"/>
</dbReference>
<evidence type="ECO:0000259" key="5">
    <source>
        <dbReference type="PROSITE" id="PS51352"/>
    </source>
</evidence>
<dbReference type="InterPro" id="IPR000866">
    <property type="entry name" value="AhpC/TSA"/>
</dbReference>
<dbReference type="RefSeq" id="WP_133474053.1">
    <property type="nucleotide sequence ID" value="NZ_SNWP01000010.1"/>
</dbReference>
<dbReference type="Pfam" id="PF14289">
    <property type="entry name" value="DUF4369"/>
    <property type="match status" value="1"/>
</dbReference>
<reference evidence="6 7" key="1">
    <citation type="submission" date="2019-03" db="EMBL/GenBank/DDBJ databases">
        <title>Genomic Encyclopedia of Archaeal and Bacterial Type Strains, Phase II (KMG-II): from individual species to whole genera.</title>
        <authorList>
            <person name="Goeker M."/>
        </authorList>
    </citation>
    <scope>NUCLEOTIDE SEQUENCE [LARGE SCALE GENOMIC DNA]</scope>
    <source>
        <strain evidence="6 7">DSM 28323</strain>
    </source>
</reference>
<accession>A0A4R6J5E1</accession>
<evidence type="ECO:0000256" key="1">
    <source>
        <dbReference type="ARBA" id="ARBA00004196"/>
    </source>
</evidence>
<organism evidence="6 7">
    <name type="scientific">Sediminibacterium goheungense</name>
    <dbReference type="NCBI Taxonomy" id="1086393"/>
    <lineage>
        <taxon>Bacteria</taxon>
        <taxon>Pseudomonadati</taxon>
        <taxon>Bacteroidota</taxon>
        <taxon>Chitinophagia</taxon>
        <taxon>Chitinophagales</taxon>
        <taxon>Chitinophagaceae</taxon>
        <taxon>Sediminibacterium</taxon>
    </lineage>
</organism>
<dbReference type="GO" id="GO:0030313">
    <property type="term" value="C:cell envelope"/>
    <property type="evidence" value="ECO:0007669"/>
    <property type="project" value="UniProtKB-SubCell"/>
</dbReference>
<dbReference type="InterPro" id="IPR017937">
    <property type="entry name" value="Thioredoxin_CS"/>
</dbReference>